<organism evidence="5 6">
    <name type="scientific">Escallonia herrerae</name>
    <dbReference type="NCBI Taxonomy" id="1293975"/>
    <lineage>
        <taxon>Eukaryota</taxon>
        <taxon>Viridiplantae</taxon>
        <taxon>Streptophyta</taxon>
        <taxon>Embryophyta</taxon>
        <taxon>Tracheophyta</taxon>
        <taxon>Spermatophyta</taxon>
        <taxon>Magnoliopsida</taxon>
        <taxon>eudicotyledons</taxon>
        <taxon>Gunneridae</taxon>
        <taxon>Pentapetalae</taxon>
        <taxon>asterids</taxon>
        <taxon>campanulids</taxon>
        <taxon>Escalloniales</taxon>
        <taxon>Escalloniaceae</taxon>
        <taxon>Escallonia</taxon>
    </lineage>
</organism>
<dbReference type="Pfam" id="PF00255">
    <property type="entry name" value="GSHPx"/>
    <property type="match status" value="1"/>
</dbReference>
<dbReference type="EMBL" id="JAVXUP010000197">
    <property type="protein sequence ID" value="KAK3034577.1"/>
    <property type="molecule type" value="Genomic_DNA"/>
</dbReference>
<evidence type="ECO:0000256" key="2">
    <source>
        <dbReference type="ARBA" id="ARBA00022559"/>
    </source>
</evidence>
<dbReference type="InterPro" id="IPR000889">
    <property type="entry name" value="Glutathione_peroxidase"/>
</dbReference>
<dbReference type="PANTHER" id="PTHR11592:SF27">
    <property type="entry name" value="GLUTATHIONE PEROXIDASE 8-RELATED"/>
    <property type="match status" value="1"/>
</dbReference>
<sequence length="118" mass="13320">MALVVLPFPWMSMNLWHLFLLLNHPLDKGATVLAFPCNQFSEEEPGSNDQIMEFVCARLSSEIPIFDKLQAKQFIDVHDSNAAPVHQFSELEIWGILGDDSGTLLRRIGRLLTAITLQ</sequence>
<evidence type="ECO:0000256" key="4">
    <source>
        <dbReference type="SAM" id="SignalP"/>
    </source>
</evidence>
<keyword evidence="2" id="KW-0575">Peroxidase</keyword>
<reference evidence="5" key="1">
    <citation type="submission" date="2022-12" db="EMBL/GenBank/DDBJ databases">
        <title>Draft genome assemblies for two species of Escallonia (Escalloniales).</title>
        <authorList>
            <person name="Chanderbali A."/>
            <person name="Dervinis C."/>
            <person name="Anghel I."/>
            <person name="Soltis D."/>
            <person name="Soltis P."/>
            <person name="Zapata F."/>
        </authorList>
    </citation>
    <scope>NUCLEOTIDE SEQUENCE</scope>
    <source>
        <strain evidence="5">UCBG64.0493</strain>
        <tissue evidence="5">Leaf</tissue>
    </source>
</reference>
<comment type="caution">
    <text evidence="5">The sequence shown here is derived from an EMBL/GenBank/DDBJ whole genome shotgun (WGS) entry which is preliminary data.</text>
</comment>
<feature type="signal peptide" evidence="4">
    <location>
        <begin position="1"/>
        <end position="29"/>
    </location>
</feature>
<evidence type="ECO:0000256" key="1">
    <source>
        <dbReference type="ARBA" id="ARBA00006926"/>
    </source>
</evidence>
<dbReference type="InterPro" id="IPR029760">
    <property type="entry name" value="GPX_CS"/>
</dbReference>
<proteinExistence type="inferred from homology"/>
<dbReference type="GO" id="GO:0006979">
    <property type="term" value="P:response to oxidative stress"/>
    <property type="evidence" value="ECO:0007669"/>
    <property type="project" value="InterPro"/>
</dbReference>
<keyword evidence="6" id="KW-1185">Reference proteome</keyword>
<dbReference type="GO" id="GO:0004601">
    <property type="term" value="F:peroxidase activity"/>
    <property type="evidence" value="ECO:0007669"/>
    <property type="project" value="UniProtKB-KW"/>
</dbReference>
<dbReference type="AlphaFoldDB" id="A0AA89BFF8"/>
<dbReference type="Gene3D" id="3.40.30.10">
    <property type="entry name" value="Glutaredoxin"/>
    <property type="match status" value="1"/>
</dbReference>
<evidence type="ECO:0000256" key="3">
    <source>
        <dbReference type="ARBA" id="ARBA00023002"/>
    </source>
</evidence>
<dbReference type="InterPro" id="IPR036249">
    <property type="entry name" value="Thioredoxin-like_sf"/>
</dbReference>
<dbReference type="PROSITE" id="PS00763">
    <property type="entry name" value="GLUTATHIONE_PEROXID_2"/>
    <property type="match status" value="1"/>
</dbReference>
<protein>
    <recommendedName>
        <fullName evidence="7">Glutathione peroxidase</fullName>
    </recommendedName>
</protein>
<accession>A0AA89BFF8</accession>
<keyword evidence="4" id="KW-0732">Signal</keyword>
<keyword evidence="3" id="KW-0560">Oxidoreductase</keyword>
<dbReference type="SUPFAM" id="SSF52833">
    <property type="entry name" value="Thioredoxin-like"/>
    <property type="match status" value="1"/>
</dbReference>
<dbReference type="PANTHER" id="PTHR11592">
    <property type="entry name" value="GLUTATHIONE PEROXIDASE"/>
    <property type="match status" value="1"/>
</dbReference>
<evidence type="ECO:0008006" key="7">
    <source>
        <dbReference type="Google" id="ProtNLM"/>
    </source>
</evidence>
<name>A0AA89BFF8_9ASTE</name>
<feature type="chain" id="PRO_5041654953" description="Glutathione peroxidase" evidence="4">
    <location>
        <begin position="30"/>
        <end position="118"/>
    </location>
</feature>
<evidence type="ECO:0000313" key="6">
    <source>
        <dbReference type="Proteomes" id="UP001188597"/>
    </source>
</evidence>
<comment type="similarity">
    <text evidence="1">Belongs to the glutathione peroxidase family.</text>
</comment>
<dbReference type="PROSITE" id="PS51355">
    <property type="entry name" value="GLUTATHIONE_PEROXID_3"/>
    <property type="match status" value="1"/>
</dbReference>
<gene>
    <name evidence="5" type="ORF">RJ639_033823</name>
</gene>
<evidence type="ECO:0000313" key="5">
    <source>
        <dbReference type="EMBL" id="KAK3034577.1"/>
    </source>
</evidence>
<dbReference type="Proteomes" id="UP001188597">
    <property type="component" value="Unassembled WGS sequence"/>
</dbReference>